<keyword evidence="3" id="KW-0489">Methyltransferase</keyword>
<dbReference type="RefSeq" id="WP_115183831.1">
    <property type="nucleotide sequence ID" value="NZ_CAMKUF010000003.1"/>
</dbReference>
<dbReference type="SUPFAM" id="SSF53335">
    <property type="entry name" value="S-adenosyl-L-methionine-dependent methyltransferases"/>
    <property type="match status" value="1"/>
</dbReference>
<evidence type="ECO:0000259" key="2">
    <source>
        <dbReference type="Pfam" id="PF02384"/>
    </source>
</evidence>
<reference evidence="3 4" key="1">
    <citation type="submission" date="2018-06" db="EMBL/GenBank/DDBJ databases">
        <authorList>
            <consortium name="Pathogen Informatics"/>
            <person name="Doyle S."/>
        </authorList>
    </citation>
    <scope>NUCLEOTIDE SEQUENCE [LARGE SCALE GENOMIC DNA]</scope>
    <source>
        <strain evidence="3 4">NCTC11544</strain>
    </source>
</reference>
<dbReference type="GO" id="GO:0003677">
    <property type="term" value="F:DNA binding"/>
    <property type="evidence" value="ECO:0007669"/>
    <property type="project" value="InterPro"/>
</dbReference>
<evidence type="ECO:0000313" key="4">
    <source>
        <dbReference type="Proteomes" id="UP000255529"/>
    </source>
</evidence>
<dbReference type="GO" id="GO:0008170">
    <property type="term" value="F:N-methyltransferase activity"/>
    <property type="evidence" value="ECO:0007669"/>
    <property type="project" value="InterPro"/>
</dbReference>
<accession>A0A379ZYE5</accession>
<organism evidence="3 4">
    <name type="scientific">Serratia quinivorans</name>
    <dbReference type="NCBI Taxonomy" id="137545"/>
    <lineage>
        <taxon>Bacteria</taxon>
        <taxon>Pseudomonadati</taxon>
        <taxon>Pseudomonadota</taxon>
        <taxon>Gammaproteobacteria</taxon>
        <taxon>Enterobacterales</taxon>
        <taxon>Yersiniaceae</taxon>
        <taxon>Serratia</taxon>
    </lineage>
</organism>
<feature type="domain" description="DNA methylase adenine-specific" evidence="2">
    <location>
        <begin position="98"/>
        <end position="198"/>
    </location>
</feature>
<evidence type="ECO:0000256" key="1">
    <source>
        <dbReference type="ARBA" id="ARBA00006594"/>
    </source>
</evidence>
<dbReference type="Gene3D" id="3.40.50.150">
    <property type="entry name" value="Vaccinia Virus protein VP39"/>
    <property type="match status" value="1"/>
</dbReference>
<gene>
    <name evidence="3" type="ORF">NCTC11544_03226</name>
</gene>
<dbReference type="PRINTS" id="PR00507">
    <property type="entry name" value="N12N6MTFRASE"/>
</dbReference>
<keyword evidence="3" id="KW-0808">Transferase</keyword>
<comment type="similarity">
    <text evidence="1">Belongs to the N(4)/N(6)-methyltransferase family.</text>
</comment>
<dbReference type="InterPro" id="IPR003356">
    <property type="entry name" value="DNA_methylase_A-5"/>
</dbReference>
<dbReference type="EMBL" id="UGYN01000002">
    <property type="protein sequence ID" value="SUI70861.1"/>
    <property type="molecule type" value="Genomic_DNA"/>
</dbReference>
<dbReference type="InterPro" id="IPR029063">
    <property type="entry name" value="SAM-dependent_MTases_sf"/>
</dbReference>
<evidence type="ECO:0000313" key="3">
    <source>
        <dbReference type="EMBL" id="SUI70861.1"/>
    </source>
</evidence>
<dbReference type="Proteomes" id="UP000255529">
    <property type="component" value="Unassembled WGS sequence"/>
</dbReference>
<dbReference type="Pfam" id="PF02384">
    <property type="entry name" value="N6_Mtase"/>
    <property type="match status" value="1"/>
</dbReference>
<protein>
    <submittedName>
        <fullName evidence="3">Type I restriction-modification system methyltransferase subunit</fullName>
    </submittedName>
</protein>
<dbReference type="GO" id="GO:0032259">
    <property type="term" value="P:methylation"/>
    <property type="evidence" value="ECO:0007669"/>
    <property type="project" value="UniProtKB-KW"/>
</dbReference>
<name>A0A379ZYE5_9GAMM</name>
<proteinExistence type="inferred from homology"/>
<dbReference type="AlphaFoldDB" id="A0A379ZYE5"/>
<sequence>MLTFTEAQKQFIDLFGQTARYHHRYKVFSDFVQCGAIAMHNRFCPDEELEKQYLAIIKGYEREDVERLAHLLALVRIALNAQACDFLGMTFMQLELGDKHRGQFFTPWSVASMMARLQFTGLEQKLQTQPFVTISEPGCGAGGMMIAAAVEMQALGYEPSQHMWVSCVDIDVVAVSMAYIQLSSLGIPGEIVLGNALANERRLVMYTPMHWLGKWSLRIHQYHSEN</sequence>